<keyword evidence="1" id="KW-0472">Membrane</keyword>
<dbReference type="RefSeq" id="WP_110787488.1">
    <property type="nucleotide sequence ID" value="NZ_QKQS01000023.1"/>
</dbReference>
<keyword evidence="1" id="KW-1133">Transmembrane helix</keyword>
<name>A0A323UFU7_RHOPL</name>
<reference evidence="2 3" key="1">
    <citation type="submission" date="2018-06" db="EMBL/GenBank/DDBJ databases">
        <title>Draft Whole-Genome Sequence of the purple photosynthetic bacterium Rhodospeudomonas palustris XCP.</title>
        <authorList>
            <person name="Rayyan A."/>
            <person name="Meyer T.E."/>
            <person name="Kyndt J.A."/>
        </authorList>
    </citation>
    <scope>NUCLEOTIDE SEQUENCE [LARGE SCALE GENOMIC DNA]</scope>
    <source>
        <strain evidence="2 3">XCP</strain>
    </source>
</reference>
<organism evidence="2 3">
    <name type="scientific">Rhodopseudomonas palustris</name>
    <dbReference type="NCBI Taxonomy" id="1076"/>
    <lineage>
        <taxon>Bacteria</taxon>
        <taxon>Pseudomonadati</taxon>
        <taxon>Pseudomonadota</taxon>
        <taxon>Alphaproteobacteria</taxon>
        <taxon>Hyphomicrobiales</taxon>
        <taxon>Nitrobacteraceae</taxon>
        <taxon>Rhodopseudomonas</taxon>
    </lineage>
</organism>
<sequence length="134" mass="14727">MQYWIGAFAIALVVVIGYAGGPLAALVTIATFLIALFLLWAREIGFKGAWEKFGLQTMNPPLWKAENWDRFKLIFVDENKIVKACTVAVAMIALAMILPRNLVALLYLAVAAWGVFEVYRANSATAPRPGTPIN</sequence>
<feature type="transmembrane region" description="Helical" evidence="1">
    <location>
        <begin position="6"/>
        <end position="39"/>
    </location>
</feature>
<evidence type="ECO:0008006" key="4">
    <source>
        <dbReference type="Google" id="ProtNLM"/>
    </source>
</evidence>
<feature type="transmembrane region" description="Helical" evidence="1">
    <location>
        <begin position="81"/>
        <end position="98"/>
    </location>
</feature>
<dbReference type="Proteomes" id="UP000248134">
    <property type="component" value="Unassembled WGS sequence"/>
</dbReference>
<comment type="caution">
    <text evidence="2">The sequence shown here is derived from an EMBL/GenBank/DDBJ whole genome shotgun (WGS) entry which is preliminary data.</text>
</comment>
<feature type="transmembrane region" description="Helical" evidence="1">
    <location>
        <begin position="104"/>
        <end position="121"/>
    </location>
</feature>
<gene>
    <name evidence="2" type="ORF">DNX69_19190</name>
</gene>
<dbReference type="OrthoDB" id="8139509at2"/>
<keyword evidence="1" id="KW-0812">Transmembrane</keyword>
<dbReference type="EMBL" id="QKQS01000023">
    <property type="protein sequence ID" value="PZA11404.1"/>
    <property type="molecule type" value="Genomic_DNA"/>
</dbReference>
<evidence type="ECO:0000256" key="1">
    <source>
        <dbReference type="SAM" id="Phobius"/>
    </source>
</evidence>
<protein>
    <recommendedName>
        <fullName evidence="4">Transmembrane protein</fullName>
    </recommendedName>
</protein>
<accession>A0A323UFU7</accession>
<dbReference type="AlphaFoldDB" id="A0A323UFU7"/>
<evidence type="ECO:0000313" key="3">
    <source>
        <dbReference type="Proteomes" id="UP000248134"/>
    </source>
</evidence>
<proteinExistence type="predicted"/>
<evidence type="ECO:0000313" key="2">
    <source>
        <dbReference type="EMBL" id="PZA11404.1"/>
    </source>
</evidence>